<organism evidence="2 3">
    <name type="scientific">Pigmentiphaga litoralis</name>
    <dbReference type="NCBI Taxonomy" id="516702"/>
    <lineage>
        <taxon>Bacteria</taxon>
        <taxon>Pseudomonadati</taxon>
        <taxon>Pseudomonadota</taxon>
        <taxon>Betaproteobacteria</taxon>
        <taxon>Burkholderiales</taxon>
        <taxon>Alcaligenaceae</taxon>
        <taxon>Pigmentiphaga</taxon>
    </lineage>
</organism>
<accession>A0A7Y9IW31</accession>
<feature type="region of interest" description="Disordered" evidence="1">
    <location>
        <begin position="1"/>
        <end position="72"/>
    </location>
</feature>
<dbReference type="AlphaFoldDB" id="A0A7Y9IW31"/>
<evidence type="ECO:0000256" key="1">
    <source>
        <dbReference type="SAM" id="MobiDB-lite"/>
    </source>
</evidence>
<gene>
    <name evidence="2" type="ORF">FHW18_003382</name>
</gene>
<feature type="compositionally biased region" description="Basic and acidic residues" evidence="1">
    <location>
        <begin position="1"/>
        <end position="11"/>
    </location>
</feature>
<protein>
    <submittedName>
        <fullName evidence="2">Uncharacterized protein</fullName>
    </submittedName>
</protein>
<comment type="caution">
    <text evidence="2">The sequence shown here is derived from an EMBL/GenBank/DDBJ whole genome shotgun (WGS) entry which is preliminary data.</text>
</comment>
<sequence length="72" mass="7143">MPADQDKDARDTATQGAGQTTAPAARAGESTARQDNAPANNGMDDPRKSPVAGSGNSLGSGKTANNTAGKDK</sequence>
<evidence type="ECO:0000313" key="3">
    <source>
        <dbReference type="Proteomes" id="UP000542125"/>
    </source>
</evidence>
<name>A0A7Y9IW31_9BURK</name>
<dbReference type="EMBL" id="JACBYR010000001">
    <property type="protein sequence ID" value="NYE84111.1"/>
    <property type="molecule type" value="Genomic_DNA"/>
</dbReference>
<reference evidence="2 3" key="1">
    <citation type="submission" date="2020-07" db="EMBL/GenBank/DDBJ databases">
        <title>Genomic Encyclopedia of Type Strains, Phase IV (KMG-V): Genome sequencing to study the core and pangenomes of soil and plant-associated prokaryotes.</title>
        <authorList>
            <person name="Whitman W."/>
        </authorList>
    </citation>
    <scope>NUCLEOTIDE SEQUENCE [LARGE SCALE GENOMIC DNA]</scope>
    <source>
        <strain evidence="2 3">SAS40</strain>
    </source>
</reference>
<feature type="compositionally biased region" description="Low complexity" evidence="1">
    <location>
        <begin position="12"/>
        <end position="28"/>
    </location>
</feature>
<evidence type="ECO:0000313" key="2">
    <source>
        <dbReference type="EMBL" id="NYE84111.1"/>
    </source>
</evidence>
<keyword evidence="3" id="KW-1185">Reference proteome</keyword>
<dbReference type="RefSeq" id="WP_179587841.1">
    <property type="nucleotide sequence ID" value="NZ_JACBYR010000001.1"/>
</dbReference>
<proteinExistence type="predicted"/>
<feature type="compositionally biased region" description="Polar residues" evidence="1">
    <location>
        <begin position="54"/>
        <end position="72"/>
    </location>
</feature>
<dbReference type="Proteomes" id="UP000542125">
    <property type="component" value="Unassembled WGS sequence"/>
</dbReference>